<evidence type="ECO:0000313" key="1">
    <source>
        <dbReference type="EMBL" id="GGG86325.1"/>
    </source>
</evidence>
<name>A0A917MB16_9BACT</name>
<evidence type="ECO:0000313" key="2">
    <source>
        <dbReference type="Proteomes" id="UP000647241"/>
    </source>
</evidence>
<proteinExistence type="predicted"/>
<sequence>MWRNRVSIIQFCVDLSYPSCQETKASSIDYDVVVSLVPIELILSYLYQCKSKQALALRLVSTGQVLFNPR</sequence>
<accession>A0A917MB16</accession>
<dbReference type="EMBL" id="BMGT01000004">
    <property type="protein sequence ID" value="GGG86325.1"/>
    <property type="molecule type" value="Genomic_DNA"/>
</dbReference>
<reference evidence="1" key="1">
    <citation type="journal article" date="2014" name="Int. J. Syst. Evol. Microbiol.">
        <title>Complete genome sequence of Corynebacterium casei LMG S-19264T (=DSM 44701T), isolated from a smear-ripened cheese.</title>
        <authorList>
            <consortium name="US DOE Joint Genome Institute (JGI-PGF)"/>
            <person name="Walter F."/>
            <person name="Albersmeier A."/>
            <person name="Kalinowski J."/>
            <person name="Ruckert C."/>
        </authorList>
    </citation>
    <scope>NUCLEOTIDE SEQUENCE</scope>
    <source>
        <strain evidence="1">CGMCC 1.12997</strain>
    </source>
</reference>
<comment type="caution">
    <text evidence="1">The sequence shown here is derived from an EMBL/GenBank/DDBJ whole genome shotgun (WGS) entry which is preliminary data.</text>
</comment>
<organism evidence="1 2">
    <name type="scientific">Edaphobacter dinghuensis</name>
    <dbReference type="NCBI Taxonomy" id="1560005"/>
    <lineage>
        <taxon>Bacteria</taxon>
        <taxon>Pseudomonadati</taxon>
        <taxon>Acidobacteriota</taxon>
        <taxon>Terriglobia</taxon>
        <taxon>Terriglobales</taxon>
        <taxon>Acidobacteriaceae</taxon>
        <taxon>Edaphobacter</taxon>
    </lineage>
</organism>
<gene>
    <name evidence="1" type="ORF">GCM10011585_32790</name>
</gene>
<reference evidence="1" key="2">
    <citation type="submission" date="2020-09" db="EMBL/GenBank/DDBJ databases">
        <authorList>
            <person name="Sun Q."/>
            <person name="Zhou Y."/>
        </authorList>
    </citation>
    <scope>NUCLEOTIDE SEQUENCE</scope>
    <source>
        <strain evidence="1">CGMCC 1.12997</strain>
    </source>
</reference>
<protein>
    <submittedName>
        <fullName evidence="1">Uncharacterized protein</fullName>
    </submittedName>
</protein>
<keyword evidence="2" id="KW-1185">Reference proteome</keyword>
<dbReference type="Proteomes" id="UP000647241">
    <property type="component" value="Unassembled WGS sequence"/>
</dbReference>
<dbReference type="AlphaFoldDB" id="A0A917MB16"/>